<proteinExistence type="predicted"/>
<keyword evidence="4" id="KW-1185">Reference proteome</keyword>
<keyword evidence="1" id="KW-0560">Oxidoreductase</keyword>
<feature type="domain" description="Luciferase-like" evidence="2">
    <location>
        <begin position="13"/>
        <end position="252"/>
    </location>
</feature>
<accession>A0ABW4FB36</accession>
<evidence type="ECO:0000313" key="4">
    <source>
        <dbReference type="Proteomes" id="UP001597114"/>
    </source>
</evidence>
<evidence type="ECO:0000259" key="2">
    <source>
        <dbReference type="Pfam" id="PF00296"/>
    </source>
</evidence>
<dbReference type="Proteomes" id="UP001597114">
    <property type="component" value="Unassembled WGS sequence"/>
</dbReference>
<dbReference type="EMBL" id="JBHUCO010000080">
    <property type="protein sequence ID" value="MFD1524298.1"/>
    <property type="molecule type" value="Genomic_DNA"/>
</dbReference>
<organism evidence="3 4">
    <name type="scientific">Pseudonocardia yunnanensis</name>
    <dbReference type="NCBI Taxonomy" id="58107"/>
    <lineage>
        <taxon>Bacteria</taxon>
        <taxon>Bacillati</taxon>
        <taxon>Actinomycetota</taxon>
        <taxon>Actinomycetes</taxon>
        <taxon>Pseudonocardiales</taxon>
        <taxon>Pseudonocardiaceae</taxon>
        <taxon>Pseudonocardia</taxon>
    </lineage>
</organism>
<dbReference type="SUPFAM" id="SSF51679">
    <property type="entry name" value="Bacterial luciferase-like"/>
    <property type="match status" value="1"/>
</dbReference>
<dbReference type="InterPro" id="IPR050564">
    <property type="entry name" value="F420-G6PD/mer"/>
</dbReference>
<protein>
    <submittedName>
        <fullName evidence="3">LLM class flavin-dependent oxidoreductase</fullName>
    </submittedName>
</protein>
<reference evidence="4" key="1">
    <citation type="journal article" date="2019" name="Int. J. Syst. Evol. Microbiol.">
        <title>The Global Catalogue of Microorganisms (GCM) 10K type strain sequencing project: providing services to taxonomists for standard genome sequencing and annotation.</title>
        <authorList>
            <consortium name="The Broad Institute Genomics Platform"/>
            <consortium name="The Broad Institute Genome Sequencing Center for Infectious Disease"/>
            <person name="Wu L."/>
            <person name="Ma J."/>
        </authorList>
    </citation>
    <scope>NUCLEOTIDE SEQUENCE [LARGE SCALE GENOMIC DNA]</scope>
    <source>
        <strain evidence="4">CCM 7043</strain>
    </source>
</reference>
<gene>
    <name evidence="3" type="ORF">ACFSJD_42890</name>
</gene>
<dbReference type="Gene3D" id="3.20.20.30">
    <property type="entry name" value="Luciferase-like domain"/>
    <property type="match status" value="1"/>
</dbReference>
<dbReference type="InterPro" id="IPR011251">
    <property type="entry name" value="Luciferase-like_dom"/>
</dbReference>
<dbReference type="Pfam" id="PF00296">
    <property type="entry name" value="Bac_luciferase"/>
    <property type="match status" value="1"/>
</dbReference>
<sequence length="317" mass="34508">MKIYRVPVLWDPVDEAVRAESLGFDGVCAVDHFFVPNTLGTEYLLPHSLVTLGAVAAATQVVGITQTVMNIGFHHPAELTQAILTLQRISNGRAELGLGAGWYEPEHEAFGYEFLAPRDRVDKLTEAAVICRKMLESNGGIDFEGKYYRVASDVRWPEVPTIPDIVIGGSGPRLLALAGAVANRVDLLHTIRAGRPVLGGAYCNNDERVSAMIETALRSAEQAENTVKFSATVFVSLSNDVTEIGERRRALASFSQSSPSSLAEDLLYVVGTQEDFLRVMTRLAQLGVDRVHLSALPPERQETLDLAVELLPQAKAI</sequence>
<evidence type="ECO:0000256" key="1">
    <source>
        <dbReference type="ARBA" id="ARBA00023002"/>
    </source>
</evidence>
<evidence type="ECO:0000313" key="3">
    <source>
        <dbReference type="EMBL" id="MFD1524298.1"/>
    </source>
</evidence>
<dbReference type="InterPro" id="IPR036661">
    <property type="entry name" value="Luciferase-like_sf"/>
</dbReference>
<comment type="caution">
    <text evidence="3">The sequence shown here is derived from an EMBL/GenBank/DDBJ whole genome shotgun (WGS) entry which is preliminary data.</text>
</comment>
<name>A0ABW4FB36_9PSEU</name>
<dbReference type="RefSeq" id="WP_344725506.1">
    <property type="nucleotide sequence ID" value="NZ_BAAAUS010000034.1"/>
</dbReference>
<dbReference type="PANTHER" id="PTHR43244:SF1">
    <property type="entry name" value="5,10-METHYLENETETRAHYDROMETHANOPTERIN REDUCTASE"/>
    <property type="match status" value="1"/>
</dbReference>
<dbReference type="PANTHER" id="PTHR43244">
    <property type="match status" value="1"/>
</dbReference>